<dbReference type="Pfam" id="PF16344">
    <property type="entry name" value="FecR_C"/>
    <property type="match status" value="1"/>
</dbReference>
<dbReference type="InterPro" id="IPR006860">
    <property type="entry name" value="FecR"/>
</dbReference>
<organism evidence="4 5">
    <name type="scientific">Mucilaginibacter frigoritolerans</name>
    <dbReference type="NCBI Taxonomy" id="652788"/>
    <lineage>
        <taxon>Bacteria</taxon>
        <taxon>Pseudomonadati</taxon>
        <taxon>Bacteroidota</taxon>
        <taxon>Sphingobacteriia</taxon>
        <taxon>Sphingobacteriales</taxon>
        <taxon>Sphingobacteriaceae</taxon>
        <taxon>Mucilaginibacter</taxon>
    </lineage>
</organism>
<feature type="transmembrane region" description="Helical" evidence="1">
    <location>
        <begin position="84"/>
        <end position="103"/>
    </location>
</feature>
<dbReference type="GO" id="GO:0016989">
    <property type="term" value="F:sigma factor antagonist activity"/>
    <property type="evidence" value="ECO:0007669"/>
    <property type="project" value="TreeGrafter"/>
</dbReference>
<feature type="domain" description="FecR protein" evidence="2">
    <location>
        <begin position="115"/>
        <end position="210"/>
    </location>
</feature>
<protein>
    <submittedName>
        <fullName evidence="4">FecR family protein</fullName>
    </submittedName>
</protein>
<dbReference type="PIRSF" id="PIRSF018266">
    <property type="entry name" value="FecR"/>
    <property type="match status" value="1"/>
</dbReference>
<keyword evidence="5" id="KW-1185">Reference proteome</keyword>
<dbReference type="Gene3D" id="3.55.50.30">
    <property type="match status" value="1"/>
</dbReference>
<dbReference type="Gene3D" id="2.60.120.1440">
    <property type="match status" value="1"/>
</dbReference>
<dbReference type="OrthoDB" id="643766at2"/>
<dbReference type="AlphaFoldDB" id="A0A562U0T7"/>
<evidence type="ECO:0000259" key="3">
    <source>
        <dbReference type="Pfam" id="PF16344"/>
    </source>
</evidence>
<dbReference type="Proteomes" id="UP000317010">
    <property type="component" value="Unassembled WGS sequence"/>
</dbReference>
<sequence>MNNDDIKFLLVKYITNQASETEAKEVKHWIGLHPENELYFVELYEAWQNLLYTKPETIDTEKAYQQFLAKTITPQKQPVNLWQFAKVAAVICFFLLAALWLIYHRADAPQKGNQIVAQNGAVKKIALSDGTTIWLNAGSTIKYDAGFGKTNRTIYLEGEAFFDIGHNNNKHIPFLVNTKKYTIRDIGTKFNLKAYPNDPFFETTVVKGEVAVESNADNNAHEANRIYVKPRQVLKIFYRPEKSDSKEIIPMPNTYNEVQVSQVDSAKIDVYDGWKDDLLVFDGNTLEEIARVLERRYNVTINIDSQELRDIRYSGCFKNVPDIDKVLRLIKQNTPISYTIDGQKITITKTN</sequence>
<gene>
    <name evidence="4" type="ORF">JN11_02868</name>
</gene>
<evidence type="ECO:0000313" key="4">
    <source>
        <dbReference type="EMBL" id="TWI98680.1"/>
    </source>
</evidence>
<evidence type="ECO:0000256" key="1">
    <source>
        <dbReference type="SAM" id="Phobius"/>
    </source>
</evidence>
<comment type="caution">
    <text evidence="4">The sequence shown here is derived from an EMBL/GenBank/DDBJ whole genome shotgun (WGS) entry which is preliminary data.</text>
</comment>
<accession>A0A562U0T7</accession>
<name>A0A562U0T7_9SPHI</name>
<dbReference type="InterPro" id="IPR032508">
    <property type="entry name" value="FecR_C"/>
</dbReference>
<dbReference type="Pfam" id="PF04773">
    <property type="entry name" value="FecR"/>
    <property type="match status" value="1"/>
</dbReference>
<dbReference type="PANTHER" id="PTHR30273">
    <property type="entry name" value="PERIPLASMIC SIGNAL SENSOR AND SIGMA FACTOR ACTIVATOR FECR-RELATED"/>
    <property type="match status" value="1"/>
</dbReference>
<dbReference type="RefSeq" id="WP_144913536.1">
    <property type="nucleotide sequence ID" value="NZ_VLLI01000008.1"/>
</dbReference>
<evidence type="ECO:0000313" key="5">
    <source>
        <dbReference type="Proteomes" id="UP000317010"/>
    </source>
</evidence>
<dbReference type="EMBL" id="VLLI01000008">
    <property type="protein sequence ID" value="TWI98680.1"/>
    <property type="molecule type" value="Genomic_DNA"/>
</dbReference>
<proteinExistence type="predicted"/>
<dbReference type="PANTHER" id="PTHR30273:SF2">
    <property type="entry name" value="PROTEIN FECR"/>
    <property type="match status" value="1"/>
</dbReference>
<feature type="domain" description="Protein FecR C-terminal" evidence="3">
    <location>
        <begin position="279"/>
        <end position="347"/>
    </location>
</feature>
<keyword evidence="1" id="KW-1133">Transmembrane helix</keyword>
<keyword evidence="1" id="KW-0472">Membrane</keyword>
<reference evidence="4 5" key="1">
    <citation type="submission" date="2019-07" db="EMBL/GenBank/DDBJ databases">
        <title>Genomic Encyclopedia of Archaeal and Bacterial Type Strains, Phase II (KMG-II): from individual species to whole genera.</title>
        <authorList>
            <person name="Goeker M."/>
        </authorList>
    </citation>
    <scope>NUCLEOTIDE SEQUENCE [LARGE SCALE GENOMIC DNA]</scope>
    <source>
        <strain evidence="4 5">ATCC BAA-1854</strain>
    </source>
</reference>
<evidence type="ECO:0000259" key="2">
    <source>
        <dbReference type="Pfam" id="PF04773"/>
    </source>
</evidence>
<dbReference type="InterPro" id="IPR012373">
    <property type="entry name" value="Ferrdict_sens_TM"/>
</dbReference>
<keyword evidence="1" id="KW-0812">Transmembrane</keyword>